<dbReference type="Proteomes" id="UP001283361">
    <property type="component" value="Unassembled WGS sequence"/>
</dbReference>
<feature type="transmembrane region" description="Helical" evidence="5">
    <location>
        <begin position="167"/>
        <end position="189"/>
    </location>
</feature>
<dbReference type="GO" id="GO:0022857">
    <property type="term" value="F:transmembrane transporter activity"/>
    <property type="evidence" value="ECO:0007669"/>
    <property type="project" value="InterPro"/>
</dbReference>
<accession>A0AAE0YH01</accession>
<reference evidence="7" key="1">
    <citation type="journal article" date="2023" name="G3 (Bethesda)">
        <title>A reference genome for the long-term kleptoplast-retaining sea slug Elysia crispata morphotype clarki.</title>
        <authorList>
            <person name="Eastman K.E."/>
            <person name="Pendleton A.L."/>
            <person name="Shaikh M.A."/>
            <person name="Suttiyut T."/>
            <person name="Ogas R."/>
            <person name="Tomko P."/>
            <person name="Gavelis G."/>
            <person name="Widhalm J.R."/>
            <person name="Wisecaver J.H."/>
        </authorList>
    </citation>
    <scope>NUCLEOTIDE SEQUENCE</scope>
    <source>
        <strain evidence="7">ECLA1</strain>
    </source>
</reference>
<feature type="transmembrane region" description="Helical" evidence="5">
    <location>
        <begin position="329"/>
        <end position="355"/>
    </location>
</feature>
<dbReference type="PANTHER" id="PTHR24064">
    <property type="entry name" value="SOLUTE CARRIER FAMILY 22 MEMBER"/>
    <property type="match status" value="1"/>
</dbReference>
<feature type="transmembrane region" description="Helical" evidence="5">
    <location>
        <begin position="16"/>
        <end position="36"/>
    </location>
</feature>
<feature type="transmembrane region" description="Helical" evidence="5">
    <location>
        <begin position="375"/>
        <end position="393"/>
    </location>
</feature>
<evidence type="ECO:0000256" key="3">
    <source>
        <dbReference type="ARBA" id="ARBA00022989"/>
    </source>
</evidence>
<feature type="transmembrane region" description="Helical" evidence="5">
    <location>
        <begin position="201"/>
        <end position="222"/>
    </location>
</feature>
<feature type="transmembrane region" description="Helical" evidence="5">
    <location>
        <begin position="228"/>
        <end position="246"/>
    </location>
</feature>
<dbReference type="AlphaFoldDB" id="A0AAE0YH01"/>
<dbReference type="EMBL" id="JAWDGP010006239">
    <property type="protein sequence ID" value="KAK3745043.1"/>
    <property type="molecule type" value="Genomic_DNA"/>
</dbReference>
<dbReference type="SUPFAM" id="SSF103473">
    <property type="entry name" value="MFS general substrate transporter"/>
    <property type="match status" value="1"/>
</dbReference>
<evidence type="ECO:0000259" key="6">
    <source>
        <dbReference type="PROSITE" id="PS50850"/>
    </source>
</evidence>
<feature type="transmembrane region" description="Helical" evidence="5">
    <location>
        <begin position="144"/>
        <end position="161"/>
    </location>
</feature>
<feature type="transmembrane region" description="Helical" evidence="5">
    <location>
        <begin position="405"/>
        <end position="427"/>
    </location>
</feature>
<proteinExistence type="predicted"/>
<evidence type="ECO:0000256" key="1">
    <source>
        <dbReference type="ARBA" id="ARBA00004141"/>
    </source>
</evidence>
<dbReference type="InterPro" id="IPR036259">
    <property type="entry name" value="MFS_trans_sf"/>
</dbReference>
<keyword evidence="2 5" id="KW-0812">Transmembrane</keyword>
<dbReference type="PROSITE" id="PS50850">
    <property type="entry name" value="MFS"/>
    <property type="match status" value="1"/>
</dbReference>
<comment type="subcellular location">
    <subcellularLocation>
        <location evidence="1">Membrane</location>
        <topology evidence="1">Multi-pass membrane protein</topology>
    </subcellularLocation>
</comment>
<name>A0AAE0YH01_9GAST</name>
<dbReference type="Gene3D" id="1.20.1250.20">
    <property type="entry name" value="MFS general substrate transporter like domains"/>
    <property type="match status" value="1"/>
</dbReference>
<evidence type="ECO:0000256" key="4">
    <source>
        <dbReference type="ARBA" id="ARBA00023136"/>
    </source>
</evidence>
<feature type="transmembrane region" description="Helical" evidence="5">
    <location>
        <begin position="466"/>
        <end position="486"/>
    </location>
</feature>
<keyword evidence="3 5" id="KW-1133">Transmembrane helix</keyword>
<gene>
    <name evidence="7" type="ORF">RRG08_037658</name>
</gene>
<comment type="caution">
    <text evidence="7">The sequence shown here is derived from an EMBL/GenBank/DDBJ whole genome shotgun (WGS) entry which is preliminary data.</text>
</comment>
<dbReference type="Pfam" id="PF00083">
    <property type="entry name" value="Sugar_tr"/>
    <property type="match status" value="1"/>
</dbReference>
<feature type="transmembrane region" description="Helical" evidence="5">
    <location>
        <begin position="439"/>
        <end position="459"/>
    </location>
</feature>
<feature type="domain" description="Major facilitator superfamily (MFS) profile" evidence="6">
    <location>
        <begin position="20"/>
        <end position="491"/>
    </location>
</feature>
<evidence type="ECO:0000313" key="8">
    <source>
        <dbReference type="Proteomes" id="UP001283361"/>
    </source>
</evidence>
<keyword evidence="8" id="KW-1185">Reference proteome</keyword>
<dbReference type="GO" id="GO:0016020">
    <property type="term" value="C:membrane"/>
    <property type="evidence" value="ECO:0007669"/>
    <property type="project" value="UniProtKB-SubCell"/>
</dbReference>
<organism evidence="7 8">
    <name type="scientific">Elysia crispata</name>
    <name type="common">lettuce slug</name>
    <dbReference type="NCBI Taxonomy" id="231223"/>
    <lineage>
        <taxon>Eukaryota</taxon>
        <taxon>Metazoa</taxon>
        <taxon>Spiralia</taxon>
        <taxon>Lophotrochozoa</taxon>
        <taxon>Mollusca</taxon>
        <taxon>Gastropoda</taxon>
        <taxon>Heterobranchia</taxon>
        <taxon>Euthyneura</taxon>
        <taxon>Panpulmonata</taxon>
        <taxon>Sacoglossa</taxon>
        <taxon>Placobranchoidea</taxon>
        <taxon>Plakobranchidae</taxon>
        <taxon>Elysia</taxon>
    </lineage>
</organism>
<evidence type="ECO:0000256" key="5">
    <source>
        <dbReference type="SAM" id="Phobius"/>
    </source>
</evidence>
<sequence length="575" mass="63187">MSIETLLGDAGGMGRFQWVVLVAVSMGKVFCGWSVLQMTFAGIIPDFYCEKSNQVSDPDLHYDPRPRNETLNSCSIPADHNGSDTESCDAYNFTGSFGTVITDFNLVCDKAWVKPSVTSMQMAGLLVGAVISGQLGDSWGRWKTNFLFALIMAVSNIATAFSNSWEVFAFCRFLIGSGIGGTAVMVFIFSVEFMPPKWRPVVGCFPVWPIGVCCFSLSAYLLQDWRNIQLATGICGLLALPLLLFVPESLRWLTVQGRLDEAQKTIDKIARWNGKPTVPHAMKTLQKVYELEKDVRESGRRYTYLDVFKSWPSVKTTVIMSYHWFCYALLYYGISFGISSLAGSIFLNIFLLGIIDIPPTAITFFFNKSIGRKWTVAPVVTLCLACLITCMVLQLKGLGGGDSLLITGLSLAAKATAAMAWITVMTWGSELYPTVIRNLGYGICNTSCRIAGILAPFLLNFDERMAMSYSILATMLAVDLALVVLLPDTTNMVMPDSINIRKSPETSAVQIETAHSSVREKIGESNVKVPIKSAEKTALGKEFYPDVAHEQSQAGEGAAYINKAMSMEDEKGIRL</sequence>
<dbReference type="InterPro" id="IPR005828">
    <property type="entry name" value="MFS_sugar_transport-like"/>
</dbReference>
<evidence type="ECO:0000313" key="7">
    <source>
        <dbReference type="EMBL" id="KAK3745043.1"/>
    </source>
</evidence>
<dbReference type="InterPro" id="IPR020846">
    <property type="entry name" value="MFS_dom"/>
</dbReference>
<evidence type="ECO:0000256" key="2">
    <source>
        <dbReference type="ARBA" id="ARBA00022692"/>
    </source>
</evidence>
<protein>
    <recommendedName>
        <fullName evidence="6">Major facilitator superfamily (MFS) profile domain-containing protein</fullName>
    </recommendedName>
</protein>
<keyword evidence="4 5" id="KW-0472">Membrane</keyword>